<keyword evidence="2" id="KW-0812">Transmembrane</keyword>
<dbReference type="Gramene" id="CDP01665">
    <property type="protein sequence ID" value="CDP01665"/>
    <property type="gene ID" value="GSCOC_T00036795001"/>
</dbReference>
<keyword evidence="4" id="KW-1185">Reference proteome</keyword>
<name>A0A068TZE6_COFCA</name>
<organism evidence="3 4">
    <name type="scientific">Coffea canephora</name>
    <name type="common">Robusta coffee</name>
    <dbReference type="NCBI Taxonomy" id="49390"/>
    <lineage>
        <taxon>Eukaryota</taxon>
        <taxon>Viridiplantae</taxon>
        <taxon>Streptophyta</taxon>
        <taxon>Embryophyta</taxon>
        <taxon>Tracheophyta</taxon>
        <taxon>Spermatophyta</taxon>
        <taxon>Magnoliopsida</taxon>
        <taxon>eudicotyledons</taxon>
        <taxon>Gunneridae</taxon>
        <taxon>Pentapetalae</taxon>
        <taxon>asterids</taxon>
        <taxon>lamiids</taxon>
        <taxon>Gentianales</taxon>
        <taxon>Rubiaceae</taxon>
        <taxon>Ixoroideae</taxon>
        <taxon>Gardenieae complex</taxon>
        <taxon>Bertiereae - Coffeeae clade</taxon>
        <taxon>Coffeeae</taxon>
        <taxon>Coffea</taxon>
    </lineage>
</organism>
<gene>
    <name evidence="3" type="ORF">GSCOC_T00036795001</name>
</gene>
<dbReference type="AlphaFoldDB" id="A0A068TZE6"/>
<evidence type="ECO:0000313" key="4">
    <source>
        <dbReference type="Proteomes" id="UP000295252"/>
    </source>
</evidence>
<feature type="transmembrane region" description="Helical" evidence="2">
    <location>
        <begin position="66"/>
        <end position="88"/>
    </location>
</feature>
<keyword evidence="2" id="KW-0472">Membrane</keyword>
<dbReference type="EMBL" id="HG739091">
    <property type="protein sequence ID" value="CDP01665.1"/>
    <property type="molecule type" value="Genomic_DNA"/>
</dbReference>
<evidence type="ECO:0000313" key="3">
    <source>
        <dbReference type="EMBL" id="CDP01665.1"/>
    </source>
</evidence>
<feature type="region of interest" description="Disordered" evidence="1">
    <location>
        <begin position="39"/>
        <end position="65"/>
    </location>
</feature>
<feature type="region of interest" description="Disordered" evidence="1">
    <location>
        <begin position="1"/>
        <end position="25"/>
    </location>
</feature>
<proteinExistence type="predicted"/>
<keyword evidence="2" id="KW-1133">Transmembrane helix</keyword>
<protein>
    <submittedName>
        <fullName evidence="3">Uncharacterized protein</fullName>
    </submittedName>
</protein>
<sequence>MKRNSDPKKERERERERERGKREGRDINYSKCEIVIHLHPELSDSDKSSSNRSGPKSSNTTRSSPLTSCFLLPLRLDILLILFTFLLMPNLGLFRENNAQLVLPSINFWYCCDVTAGPSY</sequence>
<evidence type="ECO:0000256" key="2">
    <source>
        <dbReference type="SAM" id="Phobius"/>
    </source>
</evidence>
<dbReference type="InParanoid" id="A0A068TZE6"/>
<feature type="compositionally biased region" description="Low complexity" evidence="1">
    <location>
        <begin position="50"/>
        <end position="59"/>
    </location>
</feature>
<dbReference type="Proteomes" id="UP000295252">
    <property type="component" value="Chromosome IX"/>
</dbReference>
<accession>A0A068TZE6</accession>
<evidence type="ECO:0000256" key="1">
    <source>
        <dbReference type="SAM" id="MobiDB-lite"/>
    </source>
</evidence>
<feature type="compositionally biased region" description="Basic and acidic residues" evidence="1">
    <location>
        <begin position="39"/>
        <end position="49"/>
    </location>
</feature>
<reference evidence="4" key="1">
    <citation type="journal article" date="2014" name="Science">
        <title>The coffee genome provides insight into the convergent evolution of caffeine biosynthesis.</title>
        <authorList>
            <person name="Denoeud F."/>
            <person name="Carretero-Paulet L."/>
            <person name="Dereeper A."/>
            <person name="Droc G."/>
            <person name="Guyot R."/>
            <person name="Pietrella M."/>
            <person name="Zheng C."/>
            <person name="Alberti A."/>
            <person name="Anthony F."/>
            <person name="Aprea G."/>
            <person name="Aury J.M."/>
            <person name="Bento P."/>
            <person name="Bernard M."/>
            <person name="Bocs S."/>
            <person name="Campa C."/>
            <person name="Cenci A."/>
            <person name="Combes M.C."/>
            <person name="Crouzillat D."/>
            <person name="Da Silva C."/>
            <person name="Daddiego L."/>
            <person name="De Bellis F."/>
            <person name="Dussert S."/>
            <person name="Garsmeur O."/>
            <person name="Gayraud T."/>
            <person name="Guignon V."/>
            <person name="Jahn K."/>
            <person name="Jamilloux V."/>
            <person name="Joet T."/>
            <person name="Labadie K."/>
            <person name="Lan T."/>
            <person name="Leclercq J."/>
            <person name="Lepelley M."/>
            <person name="Leroy T."/>
            <person name="Li L.T."/>
            <person name="Librado P."/>
            <person name="Lopez L."/>
            <person name="Munoz A."/>
            <person name="Noel B."/>
            <person name="Pallavicini A."/>
            <person name="Perrotta G."/>
            <person name="Poncet V."/>
            <person name="Pot D."/>
            <person name="Priyono X."/>
            <person name="Rigoreau M."/>
            <person name="Rouard M."/>
            <person name="Rozas J."/>
            <person name="Tranchant-Dubreuil C."/>
            <person name="VanBuren R."/>
            <person name="Zhang Q."/>
            <person name="Andrade A.C."/>
            <person name="Argout X."/>
            <person name="Bertrand B."/>
            <person name="de Kochko A."/>
            <person name="Graziosi G."/>
            <person name="Henry R.J."/>
            <person name="Jayarama X."/>
            <person name="Ming R."/>
            <person name="Nagai C."/>
            <person name="Rounsley S."/>
            <person name="Sankoff D."/>
            <person name="Giuliano G."/>
            <person name="Albert V.A."/>
            <person name="Wincker P."/>
            <person name="Lashermes P."/>
        </authorList>
    </citation>
    <scope>NUCLEOTIDE SEQUENCE [LARGE SCALE GENOMIC DNA]</scope>
    <source>
        <strain evidence="4">cv. DH200-94</strain>
    </source>
</reference>